<dbReference type="EMBL" id="CABFWF030000013">
    <property type="protein sequence ID" value="CAD7044855.1"/>
    <property type="molecule type" value="Genomic_DNA"/>
</dbReference>
<evidence type="ECO:0000256" key="1">
    <source>
        <dbReference type="SAM" id="Phobius"/>
    </source>
</evidence>
<gene>
    <name evidence="2" type="ORF">REJC140_03880</name>
</gene>
<reference evidence="2 3" key="1">
    <citation type="submission" date="2020-11" db="EMBL/GenBank/DDBJ databases">
        <authorList>
            <person name="Lassalle F."/>
        </authorList>
    </citation>
    <scope>NUCLEOTIDE SEQUENCE [LARGE SCALE GENOMIC DNA]</scope>
    <source>
        <strain evidence="2 3">JC140</strain>
    </source>
</reference>
<sequence length="70" mass="7694">MNRNHIIATFAAAMAIYVVAVFLWPSEIDPSTTDAGLDKTARLAGLADETAFQQERFGVPSPERVETRVE</sequence>
<evidence type="ECO:0000313" key="3">
    <source>
        <dbReference type="Proteomes" id="UP000606921"/>
    </source>
</evidence>
<keyword evidence="3" id="KW-1185">Reference proteome</keyword>
<keyword evidence="1" id="KW-0472">Membrane</keyword>
<comment type="caution">
    <text evidence="2">The sequence shown here is derived from an EMBL/GenBank/DDBJ whole genome shotgun (WGS) entry which is preliminary data.</text>
</comment>
<protein>
    <submittedName>
        <fullName evidence="2">Uncharacterized protein</fullName>
    </submittedName>
</protein>
<dbReference type="Proteomes" id="UP000606921">
    <property type="component" value="Unassembled WGS sequence"/>
</dbReference>
<dbReference type="RefSeq" id="WP_142593244.1">
    <property type="nucleotide sequence ID" value="NZ_CABFWF030000013.1"/>
</dbReference>
<keyword evidence="1" id="KW-1133">Transmembrane helix</keyword>
<accession>A0ABM8PRP5</accession>
<proteinExistence type="predicted"/>
<evidence type="ECO:0000313" key="2">
    <source>
        <dbReference type="EMBL" id="CAD7044855.1"/>
    </source>
</evidence>
<keyword evidence="1" id="KW-0812">Transmembrane</keyword>
<name>A0ABM8PRP5_9HYPH</name>
<organism evidence="2 3">
    <name type="scientific">Pseudorhizobium endolithicum</name>
    <dbReference type="NCBI Taxonomy" id="1191678"/>
    <lineage>
        <taxon>Bacteria</taxon>
        <taxon>Pseudomonadati</taxon>
        <taxon>Pseudomonadota</taxon>
        <taxon>Alphaproteobacteria</taxon>
        <taxon>Hyphomicrobiales</taxon>
        <taxon>Rhizobiaceae</taxon>
        <taxon>Rhizobium/Agrobacterium group</taxon>
        <taxon>Pseudorhizobium</taxon>
    </lineage>
</organism>
<feature type="transmembrane region" description="Helical" evidence="1">
    <location>
        <begin position="6"/>
        <end position="24"/>
    </location>
</feature>